<keyword evidence="5" id="KW-0663">Pyridoxal phosphate</keyword>
<dbReference type="GO" id="GO:0009097">
    <property type="term" value="P:isoleucine biosynthetic process"/>
    <property type="evidence" value="ECO:0007669"/>
    <property type="project" value="TreeGrafter"/>
</dbReference>
<comment type="similarity">
    <text evidence="3">Belongs to the serine/threonine dehydratase family.</text>
</comment>
<dbReference type="Proteomes" id="UP000377595">
    <property type="component" value="Unassembled WGS sequence"/>
</dbReference>
<sequence>MTVTEVTISDVRAAAERIAGYVVRTPLLPAPWAPGDLWLKAESLQPMGAFKLRGATNAVHLLDPSVRSRGLLSHSSGNHGQAIAWAAREVGIPATIVMPAAAATIKVEAVRALGADVVLVPNDERESTVDALRLERGAAVIHPFDDVRVISGQGTLALEILDDLSEIDTVLVPVGGGGLISGVGVAVKAVSPSTRVIGVEPELAADARESLSSGRLISWDPSLTYRTIADGTRAPQLGKITFPLIQETVDEIVTVTEEEILAAVATTIRRARLVAEPSGVLSVAAYLADPGRFGRSVAVLSGGNIDSGVLKHALTV</sequence>
<evidence type="ECO:0000256" key="3">
    <source>
        <dbReference type="ARBA" id="ARBA00010869"/>
    </source>
</evidence>
<dbReference type="InterPro" id="IPR036052">
    <property type="entry name" value="TrpB-like_PALP_sf"/>
</dbReference>
<dbReference type="CDD" id="cd01562">
    <property type="entry name" value="Thr-dehyd"/>
    <property type="match status" value="1"/>
</dbReference>
<protein>
    <recommendedName>
        <fullName evidence="4">threonine ammonia-lyase</fullName>
        <ecNumber evidence="4">4.3.1.19</ecNumber>
    </recommendedName>
    <alternativeName>
        <fullName evidence="8">Threonine deaminase</fullName>
    </alternativeName>
</protein>
<evidence type="ECO:0000313" key="10">
    <source>
        <dbReference type="EMBL" id="GES20793.1"/>
    </source>
</evidence>
<organism evidence="10 11">
    <name type="scientific">Acrocarpospora pleiomorpha</name>
    <dbReference type="NCBI Taxonomy" id="90975"/>
    <lineage>
        <taxon>Bacteria</taxon>
        <taxon>Bacillati</taxon>
        <taxon>Actinomycetota</taxon>
        <taxon>Actinomycetes</taxon>
        <taxon>Streptosporangiales</taxon>
        <taxon>Streptosporangiaceae</taxon>
        <taxon>Acrocarpospora</taxon>
    </lineage>
</organism>
<accession>A0A5M3XNS9</accession>
<reference evidence="10 11" key="1">
    <citation type="submission" date="2019-10" db="EMBL/GenBank/DDBJ databases">
        <title>Whole genome shotgun sequence of Acrocarpospora pleiomorpha NBRC 16267.</title>
        <authorList>
            <person name="Ichikawa N."/>
            <person name="Kimura A."/>
            <person name="Kitahashi Y."/>
            <person name="Komaki H."/>
            <person name="Oguchi A."/>
        </authorList>
    </citation>
    <scope>NUCLEOTIDE SEQUENCE [LARGE SCALE GENOMIC DNA]</scope>
    <source>
        <strain evidence="10 11">NBRC 16267</strain>
    </source>
</reference>
<dbReference type="RefSeq" id="WP_155345824.1">
    <property type="nucleotide sequence ID" value="NZ_BAAAHM010000032.1"/>
</dbReference>
<dbReference type="AlphaFoldDB" id="A0A5M3XNS9"/>
<dbReference type="PANTHER" id="PTHR48078">
    <property type="entry name" value="THREONINE DEHYDRATASE, MITOCHONDRIAL-RELATED"/>
    <property type="match status" value="1"/>
</dbReference>
<evidence type="ECO:0000313" key="11">
    <source>
        <dbReference type="Proteomes" id="UP000377595"/>
    </source>
</evidence>
<evidence type="ECO:0000256" key="2">
    <source>
        <dbReference type="ARBA" id="ARBA00001933"/>
    </source>
</evidence>
<dbReference type="EMBL" id="BLAF01000019">
    <property type="protein sequence ID" value="GES20793.1"/>
    <property type="molecule type" value="Genomic_DNA"/>
</dbReference>
<dbReference type="FunFam" id="3.40.50.1100:FF:000007">
    <property type="entry name" value="L-threonine dehydratase catabolic TdcB"/>
    <property type="match status" value="1"/>
</dbReference>
<keyword evidence="6" id="KW-0456">Lyase</keyword>
<dbReference type="GO" id="GO:0004794">
    <property type="term" value="F:threonine deaminase activity"/>
    <property type="evidence" value="ECO:0007669"/>
    <property type="project" value="UniProtKB-EC"/>
</dbReference>
<dbReference type="GO" id="GO:0006567">
    <property type="term" value="P:L-threonine catabolic process"/>
    <property type="evidence" value="ECO:0007669"/>
    <property type="project" value="TreeGrafter"/>
</dbReference>
<comment type="function">
    <text evidence="7">Catalyzes the anaerobic formation of alpha-ketobutyrate and ammonia from threonine in a two-step reaction. The first step involved a dehydration of threonine and a production of enamine intermediates (aminocrotonate), which tautomerizes to its imine form (iminobutyrate). Both intermediates are unstable and short-lived. The second step is the nonenzymatic hydrolysis of the enamine/imine intermediates to form 2-ketobutyrate and free ammonia. In the low water environment of the cell, the second step is accelerated by RidA.</text>
</comment>
<dbReference type="Gene3D" id="3.40.50.1100">
    <property type="match status" value="2"/>
</dbReference>
<evidence type="ECO:0000256" key="4">
    <source>
        <dbReference type="ARBA" id="ARBA00012096"/>
    </source>
</evidence>
<evidence type="ECO:0000256" key="1">
    <source>
        <dbReference type="ARBA" id="ARBA00001274"/>
    </source>
</evidence>
<evidence type="ECO:0000256" key="5">
    <source>
        <dbReference type="ARBA" id="ARBA00022898"/>
    </source>
</evidence>
<dbReference type="GO" id="GO:0006565">
    <property type="term" value="P:L-serine catabolic process"/>
    <property type="evidence" value="ECO:0007669"/>
    <property type="project" value="TreeGrafter"/>
</dbReference>
<evidence type="ECO:0000256" key="6">
    <source>
        <dbReference type="ARBA" id="ARBA00023239"/>
    </source>
</evidence>
<dbReference type="Pfam" id="PF00291">
    <property type="entry name" value="PALP"/>
    <property type="match status" value="1"/>
</dbReference>
<evidence type="ECO:0000259" key="9">
    <source>
        <dbReference type="Pfam" id="PF00291"/>
    </source>
</evidence>
<comment type="caution">
    <text evidence="10">The sequence shown here is derived from an EMBL/GenBank/DDBJ whole genome shotgun (WGS) entry which is preliminary data.</text>
</comment>
<evidence type="ECO:0000256" key="8">
    <source>
        <dbReference type="ARBA" id="ARBA00031427"/>
    </source>
</evidence>
<dbReference type="SUPFAM" id="SSF53686">
    <property type="entry name" value="Tryptophan synthase beta subunit-like PLP-dependent enzymes"/>
    <property type="match status" value="1"/>
</dbReference>
<comment type="catalytic activity">
    <reaction evidence="1">
        <text>L-threonine = 2-oxobutanoate + NH4(+)</text>
        <dbReference type="Rhea" id="RHEA:22108"/>
        <dbReference type="ChEBI" id="CHEBI:16763"/>
        <dbReference type="ChEBI" id="CHEBI:28938"/>
        <dbReference type="ChEBI" id="CHEBI:57926"/>
        <dbReference type="EC" id="4.3.1.19"/>
    </reaction>
</comment>
<dbReference type="GO" id="GO:0003941">
    <property type="term" value="F:L-serine ammonia-lyase activity"/>
    <property type="evidence" value="ECO:0007669"/>
    <property type="project" value="TreeGrafter"/>
</dbReference>
<proteinExistence type="inferred from homology"/>
<comment type="cofactor">
    <cofactor evidence="2">
        <name>pyridoxal 5'-phosphate</name>
        <dbReference type="ChEBI" id="CHEBI:597326"/>
    </cofactor>
</comment>
<feature type="domain" description="Tryptophan synthase beta chain-like PALP" evidence="9">
    <location>
        <begin position="21"/>
        <end position="302"/>
    </location>
</feature>
<dbReference type="InterPro" id="IPR001926">
    <property type="entry name" value="TrpB-like_PALP"/>
</dbReference>
<evidence type="ECO:0000256" key="7">
    <source>
        <dbReference type="ARBA" id="ARBA00025527"/>
    </source>
</evidence>
<dbReference type="InterPro" id="IPR050147">
    <property type="entry name" value="Ser/Thr_Dehydratase"/>
</dbReference>
<dbReference type="OrthoDB" id="9811476at2"/>
<name>A0A5M3XNS9_9ACTN</name>
<gene>
    <name evidence="10" type="primary">ilvA_1</name>
    <name evidence="10" type="ORF">Aple_036890</name>
</gene>
<keyword evidence="11" id="KW-1185">Reference proteome</keyword>
<dbReference type="EC" id="4.3.1.19" evidence="4"/>
<dbReference type="FunFam" id="3.40.50.1100:FF:000005">
    <property type="entry name" value="Threonine dehydratase catabolic"/>
    <property type="match status" value="1"/>
</dbReference>
<dbReference type="PANTHER" id="PTHR48078:SF6">
    <property type="entry name" value="L-THREONINE DEHYDRATASE CATABOLIC TDCB"/>
    <property type="match status" value="1"/>
</dbReference>